<feature type="transmembrane region" description="Helical" evidence="1">
    <location>
        <begin position="69"/>
        <end position="86"/>
    </location>
</feature>
<feature type="transmembrane region" description="Helical" evidence="1">
    <location>
        <begin position="184"/>
        <end position="203"/>
    </location>
</feature>
<feature type="transmembrane region" description="Helical" evidence="1">
    <location>
        <begin position="106"/>
        <end position="127"/>
    </location>
</feature>
<keyword evidence="1" id="KW-0812">Transmembrane</keyword>
<proteinExistence type="predicted"/>
<keyword evidence="3" id="KW-1185">Reference proteome</keyword>
<name>A0A7X4YPM4_9BACL</name>
<evidence type="ECO:0000256" key="1">
    <source>
        <dbReference type="SAM" id="Phobius"/>
    </source>
</evidence>
<dbReference type="Proteomes" id="UP000558113">
    <property type="component" value="Unassembled WGS sequence"/>
</dbReference>
<dbReference type="OrthoDB" id="2493042at2"/>
<dbReference type="AlphaFoldDB" id="A0A7X4YPM4"/>
<organism evidence="2 3">
    <name type="scientific">Paenibacillus sacheonensis</name>
    <dbReference type="NCBI Taxonomy" id="742054"/>
    <lineage>
        <taxon>Bacteria</taxon>
        <taxon>Bacillati</taxon>
        <taxon>Bacillota</taxon>
        <taxon>Bacilli</taxon>
        <taxon>Bacillales</taxon>
        <taxon>Paenibacillaceae</taxon>
        <taxon>Paenibacillus</taxon>
    </lineage>
</organism>
<protein>
    <submittedName>
        <fullName evidence="2">Uncharacterized protein</fullName>
    </submittedName>
</protein>
<feature type="transmembrane region" description="Helical" evidence="1">
    <location>
        <begin position="133"/>
        <end position="151"/>
    </location>
</feature>
<feature type="transmembrane region" description="Helical" evidence="1">
    <location>
        <begin position="44"/>
        <end position="63"/>
    </location>
</feature>
<gene>
    <name evidence="2" type="ORF">GT003_14305</name>
</gene>
<evidence type="ECO:0000313" key="2">
    <source>
        <dbReference type="EMBL" id="NBC70167.1"/>
    </source>
</evidence>
<keyword evidence="1" id="KW-0472">Membrane</keyword>
<comment type="caution">
    <text evidence="2">The sequence shown here is derived from an EMBL/GenBank/DDBJ whole genome shotgun (WGS) entry which is preliminary data.</text>
</comment>
<evidence type="ECO:0000313" key="3">
    <source>
        <dbReference type="Proteomes" id="UP000558113"/>
    </source>
</evidence>
<sequence length="539" mass="59250">MSAALMVLQSFVRGMYLGGLKGWALKRQSVPLFASGRKYFGDMLIWSIFQTAIGALVVFLAAAFFPFGILLMIAMLFYSLTPYLIVLQDKNVGEAMADAPRLLRRYFGSLFPLALLALFGTLIISLFRSLAPPWGYGVPLLAYACVGTWLIDELLRRLAVKLKGDGGQASLPLAANRVRTRKSANAAIVLLVPLLVAAGMYAASGKHLNVLDFGGKTQLGGIAYNADFSDVFYVSEQRYTAYRWQNGGERIAIKLPDLSGEKKPGELRGIADITWHVDEEVRTVSGHTTQIDVRPIPHKSKVMYRLVRETSNDGTVYYSSMSGSASILLGEERPRDPIAVQMMVSGDGSDVFVMQYPARFEIDPVFRVSENGRYLIPGTSRLNPGDFHAYWFSAAHSTDKLLDLLAAKNIPNYTASLNRAYTVLAGAMQEGDGRMVVSLLEMMRQDGVHVNTPDWDEAAWTANLRSRYEGAPLPEALELLTRAGIQNGYEPAEQATLSDEKIGVYKLAVQFPHGMMNITYKEAKADGKLLAVTVADGMD</sequence>
<accession>A0A7X4YPM4</accession>
<dbReference type="EMBL" id="JAAAMU010000006">
    <property type="protein sequence ID" value="NBC70167.1"/>
    <property type="molecule type" value="Genomic_DNA"/>
</dbReference>
<keyword evidence="1" id="KW-1133">Transmembrane helix</keyword>
<dbReference type="RefSeq" id="WP_161698813.1">
    <property type="nucleotide sequence ID" value="NZ_JAAAMU010000006.1"/>
</dbReference>
<reference evidence="2 3" key="1">
    <citation type="submission" date="2020-01" db="EMBL/GenBank/DDBJ databases">
        <title>Paenibacillus soybeanensis sp. nov. isolated from the nodules of soybean (Glycine max(L.) Merr).</title>
        <authorList>
            <person name="Wang H."/>
        </authorList>
    </citation>
    <scope>NUCLEOTIDE SEQUENCE [LARGE SCALE GENOMIC DNA]</scope>
    <source>
        <strain evidence="2 3">DSM 23054</strain>
    </source>
</reference>